<name>A0A2I6S491_9RHOO</name>
<keyword evidence="6" id="KW-1185">Reference proteome</keyword>
<dbReference type="OrthoDB" id="9794826at2"/>
<dbReference type="InterPro" id="IPR018389">
    <property type="entry name" value="DctP_fam"/>
</dbReference>
<dbReference type="Proteomes" id="UP000242205">
    <property type="component" value="Chromosome"/>
</dbReference>
<reference evidence="5 6" key="1">
    <citation type="submission" date="2018-01" db="EMBL/GenBank/DDBJ databases">
        <authorList>
            <person name="Fu G.-Y."/>
        </authorList>
    </citation>
    <scope>NUCLEOTIDE SEQUENCE [LARGE SCALE GENOMIC DNA]</scope>
    <source>
        <strain evidence="5 6">SY39</strain>
    </source>
</reference>
<dbReference type="NCBIfam" id="NF037995">
    <property type="entry name" value="TRAP_S1"/>
    <property type="match status" value="1"/>
</dbReference>
<feature type="signal peptide" evidence="4">
    <location>
        <begin position="1"/>
        <end position="22"/>
    </location>
</feature>
<comment type="similarity">
    <text evidence="1">Belongs to the bacterial solute-binding protein 7 family.</text>
</comment>
<proteinExistence type="inferred from homology"/>
<keyword evidence="2" id="KW-0813">Transport</keyword>
<evidence type="ECO:0000256" key="4">
    <source>
        <dbReference type="SAM" id="SignalP"/>
    </source>
</evidence>
<dbReference type="EMBL" id="CP025682">
    <property type="protein sequence ID" value="AUN94080.1"/>
    <property type="molecule type" value="Genomic_DNA"/>
</dbReference>
<gene>
    <name evidence="5" type="ORF">C0099_03465</name>
</gene>
<keyword evidence="3 4" id="KW-0732">Signal</keyword>
<dbReference type="Gene3D" id="3.40.190.170">
    <property type="entry name" value="Bacterial extracellular solute-binding protein, family 7"/>
    <property type="match status" value="1"/>
</dbReference>
<dbReference type="KEGG" id="atw:C0099_03465"/>
<dbReference type="InterPro" id="IPR038404">
    <property type="entry name" value="TRAP_DctP_sf"/>
</dbReference>
<evidence type="ECO:0000313" key="5">
    <source>
        <dbReference type="EMBL" id="AUN94080.1"/>
    </source>
</evidence>
<evidence type="ECO:0000256" key="3">
    <source>
        <dbReference type="ARBA" id="ARBA00022729"/>
    </source>
</evidence>
<dbReference type="AlphaFoldDB" id="A0A2I6S491"/>
<organism evidence="5 6">
    <name type="scientific">Pseudazoarcus pumilus</name>
    <dbReference type="NCBI Taxonomy" id="2067960"/>
    <lineage>
        <taxon>Bacteria</taxon>
        <taxon>Pseudomonadati</taxon>
        <taxon>Pseudomonadota</taxon>
        <taxon>Betaproteobacteria</taxon>
        <taxon>Rhodocyclales</taxon>
        <taxon>Zoogloeaceae</taxon>
        <taxon>Pseudazoarcus</taxon>
    </lineage>
</organism>
<feature type="chain" id="PRO_5014447944" evidence="4">
    <location>
        <begin position="23"/>
        <end position="335"/>
    </location>
</feature>
<evidence type="ECO:0000256" key="2">
    <source>
        <dbReference type="ARBA" id="ARBA00022448"/>
    </source>
</evidence>
<dbReference type="InterPro" id="IPR004682">
    <property type="entry name" value="TRAP_DctP"/>
</dbReference>
<sequence>MRRLSALILLLMLAAAPLPAAADESIVIRFSHVVSPDAPKGKAAEFFAQRAAELTRGRVRVEVYADSELYADRDEMEALQLGAVHMLAPSLAKFSVLGANGFELFDLPYIFEDRRALRAVTEGPIGERLLESLEDRGIKGLAFWDNGFKSFSANTPIRVPADLAGKRMRIQASRVIEEQMLALGAVPHMMSFSDVYEALRAGVVDGTENPHSNLYTQRMHEVQPYLALTEHGYLGYAVIVNKRFWDTLPRGVRRPLERAMREATTYANRIAREENQLALEAILAAGTTEVHVLDAAARAAFRRALLPVHQSAAERIGEDLLAEVYRATGFDPQRK</sequence>
<dbReference type="RefSeq" id="WP_102246152.1">
    <property type="nucleotide sequence ID" value="NZ_CP025682.1"/>
</dbReference>
<dbReference type="PANTHER" id="PTHR33376">
    <property type="match status" value="1"/>
</dbReference>
<dbReference type="PANTHER" id="PTHR33376:SF7">
    <property type="entry name" value="C4-DICARBOXYLATE-BINDING PROTEIN DCTB"/>
    <property type="match status" value="1"/>
</dbReference>
<dbReference type="PIRSF" id="PIRSF006470">
    <property type="entry name" value="DctB"/>
    <property type="match status" value="1"/>
</dbReference>
<accession>A0A2I6S491</accession>
<evidence type="ECO:0000313" key="6">
    <source>
        <dbReference type="Proteomes" id="UP000242205"/>
    </source>
</evidence>
<dbReference type="GO" id="GO:0030288">
    <property type="term" value="C:outer membrane-bounded periplasmic space"/>
    <property type="evidence" value="ECO:0007669"/>
    <property type="project" value="InterPro"/>
</dbReference>
<dbReference type="Pfam" id="PF03480">
    <property type="entry name" value="DctP"/>
    <property type="match status" value="1"/>
</dbReference>
<protein>
    <submittedName>
        <fullName evidence="5">C4-dicarboxylate ABC transporter</fullName>
    </submittedName>
</protein>
<evidence type="ECO:0000256" key="1">
    <source>
        <dbReference type="ARBA" id="ARBA00009023"/>
    </source>
</evidence>
<dbReference type="NCBIfam" id="TIGR00787">
    <property type="entry name" value="dctP"/>
    <property type="match status" value="1"/>
</dbReference>
<dbReference type="GO" id="GO:0055085">
    <property type="term" value="P:transmembrane transport"/>
    <property type="evidence" value="ECO:0007669"/>
    <property type="project" value="InterPro"/>
</dbReference>